<gene>
    <name evidence="7" type="primary">flgL</name>
    <name evidence="7" type="ORF">Q5761_00805</name>
</gene>
<name>A0ABZ0QP26_9FIRM</name>
<feature type="domain" description="Flagellin C-terminal" evidence="6">
    <location>
        <begin position="212"/>
        <end position="287"/>
    </location>
</feature>
<dbReference type="PANTHER" id="PTHR42792:SF1">
    <property type="entry name" value="FLAGELLAR HOOK-ASSOCIATED PROTEIN 3"/>
    <property type="match status" value="1"/>
</dbReference>
<keyword evidence="7" id="KW-0282">Flagellum</keyword>
<accession>A0ABZ0QP26</accession>
<keyword evidence="7" id="KW-0969">Cilium</keyword>
<organism evidence="7 8">
    <name type="scientific">Thermaerobacter composti</name>
    <dbReference type="NCBI Taxonomy" id="554949"/>
    <lineage>
        <taxon>Bacteria</taxon>
        <taxon>Bacillati</taxon>
        <taxon>Bacillota</taxon>
        <taxon>Clostridia</taxon>
        <taxon>Eubacteriales</taxon>
        <taxon>Clostridiales Family XVII. Incertae Sedis</taxon>
        <taxon>Thermaerobacter</taxon>
    </lineage>
</organism>
<dbReference type="InterPro" id="IPR013384">
    <property type="entry name" value="Flagell_FlgL"/>
</dbReference>
<evidence type="ECO:0000256" key="4">
    <source>
        <dbReference type="SAM" id="Coils"/>
    </source>
</evidence>
<comment type="similarity">
    <text evidence="2">Belongs to the bacterial flagellin family.</text>
</comment>
<dbReference type="PANTHER" id="PTHR42792">
    <property type="entry name" value="FLAGELLIN"/>
    <property type="match status" value="1"/>
</dbReference>
<evidence type="ECO:0000313" key="8">
    <source>
        <dbReference type="Proteomes" id="UP001304683"/>
    </source>
</evidence>
<dbReference type="Pfam" id="PF00700">
    <property type="entry name" value="Flagellin_C"/>
    <property type="match status" value="1"/>
</dbReference>
<dbReference type="InterPro" id="IPR046358">
    <property type="entry name" value="Flagellin_C"/>
</dbReference>
<dbReference type="SUPFAM" id="SSF64518">
    <property type="entry name" value="Phase 1 flagellin"/>
    <property type="match status" value="1"/>
</dbReference>
<sequence length="295" mass="31514">MRITGGMMITTLLADLRRAQQRLSTYQNRLASGKRVQRPSDDPVATVDSLRLRARLAEVERLRANAQDARDWLEMTDGALDRAGQIVQRARELAIRAASGTLPDSSLDAIAAEVQQLRDHLLEVANSTLGGVYLFGGYRTNQPPYAVDPASPTGVAYNGDGGAIEREIAPGVTLAVNVPGDAAFDPAFAALAQLATALAARDLDTVGGAAVAALDDALDGLLRWRAAVGAKANRIELGLNRLDEVRIDTERLLSDVEDADIAETAMRLAVSEAAYRAALMAGARIVQPTLMDFLR</sequence>
<dbReference type="InterPro" id="IPR001492">
    <property type="entry name" value="Flagellin"/>
</dbReference>
<keyword evidence="7" id="KW-0966">Cell projection</keyword>
<evidence type="ECO:0000256" key="1">
    <source>
        <dbReference type="ARBA" id="ARBA00004365"/>
    </source>
</evidence>
<evidence type="ECO:0000259" key="5">
    <source>
        <dbReference type="Pfam" id="PF00669"/>
    </source>
</evidence>
<keyword evidence="4" id="KW-0175">Coiled coil</keyword>
<dbReference type="Gene3D" id="1.20.1330.10">
    <property type="entry name" value="f41 fragment of flagellin, N-terminal domain"/>
    <property type="match status" value="1"/>
</dbReference>
<dbReference type="RefSeq" id="WP_135224735.1">
    <property type="nucleotide sequence ID" value="NZ_CP132508.1"/>
</dbReference>
<feature type="coiled-coil region" evidence="4">
    <location>
        <begin position="9"/>
        <end position="69"/>
    </location>
</feature>
<evidence type="ECO:0000256" key="2">
    <source>
        <dbReference type="ARBA" id="ARBA00005709"/>
    </source>
</evidence>
<feature type="domain" description="Flagellin N-terminal" evidence="5">
    <location>
        <begin position="8"/>
        <end position="139"/>
    </location>
</feature>
<keyword evidence="8" id="KW-1185">Reference proteome</keyword>
<protein>
    <submittedName>
        <fullName evidence="7">Flagellar hook-associated protein FlgL</fullName>
    </submittedName>
</protein>
<proteinExistence type="inferred from homology"/>
<evidence type="ECO:0000259" key="6">
    <source>
        <dbReference type="Pfam" id="PF00700"/>
    </source>
</evidence>
<dbReference type="EMBL" id="CP132508">
    <property type="protein sequence ID" value="WPD19245.1"/>
    <property type="molecule type" value="Genomic_DNA"/>
</dbReference>
<dbReference type="Pfam" id="PF00669">
    <property type="entry name" value="Flagellin_N"/>
    <property type="match status" value="1"/>
</dbReference>
<evidence type="ECO:0000313" key="7">
    <source>
        <dbReference type="EMBL" id="WPD19245.1"/>
    </source>
</evidence>
<dbReference type="PRINTS" id="PR00207">
    <property type="entry name" value="FLAGELLIN"/>
</dbReference>
<comment type="subcellular location">
    <subcellularLocation>
        <location evidence="1">Bacterial flagellum</location>
    </subcellularLocation>
</comment>
<evidence type="ECO:0000256" key="3">
    <source>
        <dbReference type="ARBA" id="ARBA00023143"/>
    </source>
</evidence>
<keyword evidence="3" id="KW-0975">Bacterial flagellum</keyword>
<dbReference type="Proteomes" id="UP001304683">
    <property type="component" value="Chromosome"/>
</dbReference>
<reference evidence="7 8" key="1">
    <citation type="submission" date="2023-08" db="EMBL/GenBank/DDBJ databases">
        <title>Genome sequence of Thermaerobacter compostii strain Ins1, a spore-forming filamentous bacterium isolated from a deep geothermal reservoir.</title>
        <authorList>
            <person name="Bregnard D."/>
            <person name="Gonzalez D."/>
            <person name="Junier P."/>
        </authorList>
    </citation>
    <scope>NUCLEOTIDE SEQUENCE [LARGE SCALE GENOMIC DNA]</scope>
    <source>
        <strain evidence="7 8">Ins1</strain>
    </source>
</reference>
<dbReference type="NCBIfam" id="TIGR02550">
    <property type="entry name" value="flagell_flgL"/>
    <property type="match status" value="1"/>
</dbReference>
<dbReference type="InterPro" id="IPR001029">
    <property type="entry name" value="Flagellin_N"/>
</dbReference>